<name>A0ABN9RUU6_9DINO</name>
<dbReference type="Gene3D" id="2.130.10.10">
    <property type="entry name" value="YVTN repeat-like/Quinoprotein amine dehydrogenase"/>
    <property type="match status" value="2"/>
</dbReference>
<evidence type="ECO:0000259" key="3">
    <source>
        <dbReference type="PROSITE" id="PS51278"/>
    </source>
</evidence>
<organism evidence="4 5">
    <name type="scientific">Prorocentrum cordatum</name>
    <dbReference type="NCBI Taxonomy" id="2364126"/>
    <lineage>
        <taxon>Eukaryota</taxon>
        <taxon>Sar</taxon>
        <taxon>Alveolata</taxon>
        <taxon>Dinophyceae</taxon>
        <taxon>Prorocentrales</taxon>
        <taxon>Prorocentraceae</taxon>
        <taxon>Prorocentrum</taxon>
    </lineage>
</organism>
<protein>
    <recommendedName>
        <fullName evidence="3">Glutamine amidotransferase type-2 domain-containing protein</fullName>
    </recommendedName>
</protein>
<dbReference type="SUPFAM" id="SSF53187">
    <property type="entry name" value="Zn-dependent exopeptidases"/>
    <property type="match status" value="1"/>
</dbReference>
<feature type="domain" description="Glutamine amidotransferase type-2" evidence="3">
    <location>
        <begin position="2"/>
        <end position="321"/>
    </location>
</feature>
<dbReference type="PROSITE" id="PS50082">
    <property type="entry name" value="WD_REPEATS_2"/>
    <property type="match status" value="3"/>
</dbReference>
<feature type="compositionally biased region" description="Low complexity" evidence="2">
    <location>
        <begin position="466"/>
        <end position="484"/>
    </location>
</feature>
<evidence type="ECO:0000313" key="5">
    <source>
        <dbReference type="Proteomes" id="UP001189429"/>
    </source>
</evidence>
<dbReference type="PANTHER" id="PTHR43187">
    <property type="entry name" value="GLUTAMINE AMIDOTRANSFERASE DUG3-RELATED"/>
    <property type="match status" value="1"/>
</dbReference>
<dbReference type="Proteomes" id="UP001189429">
    <property type="component" value="Unassembled WGS sequence"/>
</dbReference>
<comment type="caution">
    <text evidence="4">The sequence shown here is derived from an EMBL/GenBank/DDBJ whole genome shotgun (WGS) entry which is preliminary data.</text>
</comment>
<keyword evidence="5" id="KW-1185">Reference proteome</keyword>
<dbReference type="InterPro" id="IPR002933">
    <property type="entry name" value="Peptidase_M20"/>
</dbReference>
<evidence type="ECO:0000256" key="1">
    <source>
        <dbReference type="PROSITE-ProRule" id="PRU00221"/>
    </source>
</evidence>
<feature type="repeat" description="WD" evidence="1">
    <location>
        <begin position="679"/>
        <end position="711"/>
    </location>
</feature>
<dbReference type="InterPro" id="IPR017932">
    <property type="entry name" value="GATase_2_dom"/>
</dbReference>
<dbReference type="SUPFAM" id="SSF56235">
    <property type="entry name" value="N-terminal nucleophile aminohydrolases (Ntn hydrolases)"/>
    <property type="match status" value="1"/>
</dbReference>
<dbReference type="PANTHER" id="PTHR43187:SF1">
    <property type="entry name" value="GLUTAMINE AMIDOTRANSFERASE DUG3-RELATED"/>
    <property type="match status" value="1"/>
</dbReference>
<dbReference type="InterPro" id="IPR052373">
    <property type="entry name" value="Gamma-glu_amide_hydrolase"/>
</dbReference>
<dbReference type="InterPro" id="IPR029055">
    <property type="entry name" value="Ntn_hydrolases_N"/>
</dbReference>
<dbReference type="InterPro" id="IPR036322">
    <property type="entry name" value="WD40_repeat_dom_sf"/>
</dbReference>
<accession>A0ABN9RUU6</accession>
<gene>
    <name evidence="4" type="ORF">PCOR1329_LOCUS23521</name>
</gene>
<dbReference type="SMART" id="SM00320">
    <property type="entry name" value="WD40"/>
    <property type="match status" value="4"/>
</dbReference>
<proteinExistence type="predicted"/>
<dbReference type="Gene3D" id="3.40.630.10">
    <property type="entry name" value="Zn peptidases"/>
    <property type="match status" value="1"/>
</dbReference>
<dbReference type="Pfam" id="PF01546">
    <property type="entry name" value="Peptidase_M20"/>
    <property type="match status" value="1"/>
</dbReference>
<dbReference type="CDD" id="cd01908">
    <property type="entry name" value="YafJ"/>
    <property type="match status" value="1"/>
</dbReference>
<feature type="repeat" description="WD" evidence="1">
    <location>
        <begin position="398"/>
        <end position="439"/>
    </location>
</feature>
<sequence>MCRLCAVLSDEAVLLADILLRPRMSLVRQSYAAQERRALPPGALPSMAYQQPFLNADGFGVGWYAPETLAGQESGAIRKPCVFTSLKPAWNDANLTNLSEEVRSPLILAHIRAAGPSLPVSDATCHPFRAGRLLFAHNGMVGDYEGVRRALLADLTDYAFTKAVQHGCIDSAVAFGVLLTELGVTDEEGALRERSAEELCGALGRMIKKIVAAVAGKEESLLNCVVCDDRSIVACRFATSPSAGGLHDGSEAEELQPLGASLYLSVGSRWVASPDDPMTYRMRKGADVKCCTAILSSEPLTSVREEWLPIAPNSVVVCRLSKGQSHPVDVLLYPLRQGPPPSVAALLDGSGQLEGATAAPALDSLAGAPAVPATAPALEAAPGSSAAAASRSEAWMTFTGHSEDVNCVTALCDGRVIAAGSMDGSFRLFDTASAKTLVVRRHSDSSGAVLALLALQGPSASSCLQSRESSPESSPASSPRRASPPASPGWPARRRASSFSGADLDVLLSTSQNELRVWDMTSCRTVGCSSACVGSEGEGPAELEVPCLFCFRFSPNQGQLLALAGTLDSLVLGFQSTRVFRLRLAEGWCRMMQTKRRSRTTKHVTLNVDTSQVTPSGRDCPSADGRSQKFCHHALLEPLHGGHIGFVYCVAHEPSAGVLASGGGDGRLVFWGPGGPRAVFPHGAAVLAMALSPGAEELFSGDVRGRIRIWDCSAVERGSRAVLSAGGAAAAVLSLAVAPVRGDAAAAPRCLLFAGDASGALRVWDPRRCVALREFSTSMTCCAALCTLGEPDEAPSGLLVRLACGGCSSGAVRRVDVVVPWADGDPAEDTHACSLCGDDSSFRGSAARRLLFLLLTDFVGIPTISTDPLFAPHLRRGTAWLSERFEELLGCTVRVSGHCIAARCGWDAARPLVVLYSHYDVVEPGSGWVTDPWQVSAADGYLHGRGVSDNKGPLLAQLFAVRRLLQARGAAPAAGGEDIVMRIDDKEEFSWSDSSGGAG</sequence>
<feature type="region of interest" description="Disordered" evidence="2">
    <location>
        <begin position="462"/>
        <end position="495"/>
    </location>
</feature>
<reference evidence="4" key="1">
    <citation type="submission" date="2023-10" db="EMBL/GenBank/DDBJ databases">
        <authorList>
            <person name="Chen Y."/>
            <person name="Shah S."/>
            <person name="Dougan E. K."/>
            <person name="Thang M."/>
            <person name="Chan C."/>
        </authorList>
    </citation>
    <scope>NUCLEOTIDE SEQUENCE [LARGE SCALE GENOMIC DNA]</scope>
</reference>
<keyword evidence="1" id="KW-0853">WD repeat</keyword>
<dbReference type="Gene3D" id="3.60.20.10">
    <property type="entry name" value="Glutamine Phosphoribosylpyrophosphate, subunit 1, domain 1"/>
    <property type="match status" value="1"/>
</dbReference>
<dbReference type="InterPro" id="IPR001680">
    <property type="entry name" value="WD40_rpt"/>
</dbReference>
<dbReference type="InterPro" id="IPR015943">
    <property type="entry name" value="WD40/YVTN_repeat-like_dom_sf"/>
</dbReference>
<evidence type="ECO:0000313" key="4">
    <source>
        <dbReference type="EMBL" id="CAK0822509.1"/>
    </source>
</evidence>
<evidence type="ECO:0000256" key="2">
    <source>
        <dbReference type="SAM" id="MobiDB-lite"/>
    </source>
</evidence>
<feature type="repeat" description="WD" evidence="1">
    <location>
        <begin position="640"/>
        <end position="671"/>
    </location>
</feature>
<dbReference type="Pfam" id="PF00400">
    <property type="entry name" value="WD40"/>
    <property type="match status" value="3"/>
</dbReference>
<dbReference type="SUPFAM" id="SSF50978">
    <property type="entry name" value="WD40 repeat-like"/>
    <property type="match status" value="1"/>
</dbReference>
<dbReference type="EMBL" id="CAUYUJ010007980">
    <property type="protein sequence ID" value="CAK0822509.1"/>
    <property type="molecule type" value="Genomic_DNA"/>
</dbReference>
<dbReference type="PROSITE" id="PS51278">
    <property type="entry name" value="GATASE_TYPE_2"/>
    <property type="match status" value="1"/>
</dbReference>